<keyword evidence="1" id="KW-0812">Transmembrane</keyword>
<gene>
    <name evidence="2" type="ORF">Z518_07990</name>
</gene>
<dbReference type="VEuPathDB" id="FungiDB:Z518_07990"/>
<dbReference type="Proteomes" id="UP000053617">
    <property type="component" value="Unassembled WGS sequence"/>
</dbReference>
<dbReference type="RefSeq" id="XP_013269187.1">
    <property type="nucleotide sequence ID" value="XM_013413733.1"/>
</dbReference>
<evidence type="ECO:0000256" key="1">
    <source>
        <dbReference type="SAM" id="Phobius"/>
    </source>
</evidence>
<name>A0A0D2IFL9_9EURO</name>
<keyword evidence="1" id="KW-0472">Membrane</keyword>
<dbReference type="EMBL" id="KN847480">
    <property type="protein sequence ID" value="KIX02051.1"/>
    <property type="molecule type" value="Genomic_DNA"/>
</dbReference>
<feature type="transmembrane region" description="Helical" evidence="1">
    <location>
        <begin position="20"/>
        <end position="42"/>
    </location>
</feature>
<evidence type="ECO:0000313" key="2">
    <source>
        <dbReference type="EMBL" id="KIX02051.1"/>
    </source>
</evidence>
<keyword evidence="1" id="KW-1133">Transmembrane helix</keyword>
<dbReference type="OrthoDB" id="2796277at2759"/>
<reference evidence="2 3" key="1">
    <citation type="submission" date="2015-01" db="EMBL/GenBank/DDBJ databases">
        <title>The Genome Sequence of Rhinocladiella mackenzie CBS 650.93.</title>
        <authorList>
            <consortium name="The Broad Institute Genomics Platform"/>
            <person name="Cuomo C."/>
            <person name="de Hoog S."/>
            <person name="Gorbushina A."/>
            <person name="Stielow B."/>
            <person name="Teixiera M."/>
            <person name="Abouelleil A."/>
            <person name="Chapman S.B."/>
            <person name="Priest M."/>
            <person name="Young S.K."/>
            <person name="Wortman J."/>
            <person name="Nusbaum C."/>
            <person name="Birren B."/>
        </authorList>
    </citation>
    <scope>NUCLEOTIDE SEQUENCE [LARGE SCALE GENOMIC DNA]</scope>
    <source>
        <strain evidence="2 3">CBS 650.93</strain>
    </source>
</reference>
<dbReference type="GeneID" id="25296061"/>
<sequence>MLIVCHGIYVASHRRTLWFVGGYGIGLGSAWGIIMSAALLVFNDVERDFLRLEMRPANIKNDGQHQNGVVTKSLASGIPSDTDLTQRKIPSVYTATDTKQISGPKSNGPATQPHKLVWQGFPYDSAWLHVIDWAADLTTGFRGLPLVGPTQDYNDYGSLFSRIETTGITNSMALACKAQPYNSNSNSPRSTLYVNDGSHHSSNFHFQPESIIFHLGPPFSRGYLESHPVTTARALDVSILLVPTDNIGAVLWVGRSLGKVLASNVSIRNFRTIEVLDPEIRPGPFGDSCPNHSTSNRI</sequence>
<accession>A0A0D2IFL9</accession>
<proteinExistence type="predicted"/>
<dbReference type="AlphaFoldDB" id="A0A0D2IFL9"/>
<dbReference type="HOGENOM" id="CLU_934318_0_0_1"/>
<protein>
    <submittedName>
        <fullName evidence="2">Uncharacterized protein</fullName>
    </submittedName>
</protein>
<keyword evidence="3" id="KW-1185">Reference proteome</keyword>
<evidence type="ECO:0000313" key="3">
    <source>
        <dbReference type="Proteomes" id="UP000053617"/>
    </source>
</evidence>
<organism evidence="2 3">
    <name type="scientific">Rhinocladiella mackenziei CBS 650.93</name>
    <dbReference type="NCBI Taxonomy" id="1442369"/>
    <lineage>
        <taxon>Eukaryota</taxon>
        <taxon>Fungi</taxon>
        <taxon>Dikarya</taxon>
        <taxon>Ascomycota</taxon>
        <taxon>Pezizomycotina</taxon>
        <taxon>Eurotiomycetes</taxon>
        <taxon>Chaetothyriomycetidae</taxon>
        <taxon>Chaetothyriales</taxon>
        <taxon>Herpotrichiellaceae</taxon>
        <taxon>Rhinocladiella</taxon>
    </lineage>
</organism>